<feature type="transmembrane region" description="Helical" evidence="11">
    <location>
        <begin position="25"/>
        <end position="45"/>
    </location>
</feature>
<dbReference type="Pfam" id="PF21623">
    <property type="entry name" value="HK_sensor_dom_bact"/>
    <property type="match status" value="1"/>
</dbReference>
<dbReference type="RefSeq" id="WP_345006643.1">
    <property type="nucleotide sequence ID" value="NZ_BAABCY010000069.1"/>
</dbReference>
<evidence type="ECO:0000256" key="3">
    <source>
        <dbReference type="ARBA" id="ARBA00012438"/>
    </source>
</evidence>
<dbReference type="Pfam" id="PF00512">
    <property type="entry name" value="HisKA"/>
    <property type="match status" value="1"/>
</dbReference>
<dbReference type="EC" id="2.7.13.3" evidence="3"/>
<dbReference type="PROSITE" id="PS50109">
    <property type="entry name" value="HIS_KIN"/>
    <property type="match status" value="1"/>
</dbReference>
<dbReference type="Gene3D" id="1.10.287.130">
    <property type="match status" value="1"/>
</dbReference>
<reference evidence="14" key="1">
    <citation type="journal article" date="2019" name="Int. J. Syst. Evol. Microbiol.">
        <title>The Global Catalogue of Microorganisms (GCM) 10K type strain sequencing project: providing services to taxonomists for standard genome sequencing and annotation.</title>
        <authorList>
            <consortium name="The Broad Institute Genomics Platform"/>
            <consortium name="The Broad Institute Genome Sequencing Center for Infectious Disease"/>
            <person name="Wu L."/>
            <person name="Ma J."/>
        </authorList>
    </citation>
    <scope>NUCLEOTIDE SEQUENCE [LARGE SCALE GENOMIC DNA]</scope>
    <source>
        <strain evidence="14">JCM 17111</strain>
    </source>
</reference>
<comment type="subcellular location">
    <subcellularLocation>
        <location evidence="2">Cell membrane</location>
        <topology evidence="2">Multi-pass membrane protein</topology>
    </subcellularLocation>
</comment>
<accession>A0ABP6Y173</accession>
<keyword evidence="10" id="KW-0902">Two-component regulatory system</keyword>
<dbReference type="InterPro" id="IPR048760">
    <property type="entry name" value="VP0354-like_sensor_dom"/>
</dbReference>
<dbReference type="Gene3D" id="3.30.565.10">
    <property type="entry name" value="Histidine kinase-like ATPase, C-terminal domain"/>
    <property type="match status" value="1"/>
</dbReference>
<dbReference type="SMART" id="SM00388">
    <property type="entry name" value="HisKA"/>
    <property type="match status" value="1"/>
</dbReference>
<organism evidence="13 14">
    <name type="scientific">Snuella lapsa</name>
    <dbReference type="NCBI Taxonomy" id="870481"/>
    <lineage>
        <taxon>Bacteria</taxon>
        <taxon>Pseudomonadati</taxon>
        <taxon>Bacteroidota</taxon>
        <taxon>Flavobacteriia</taxon>
        <taxon>Flavobacteriales</taxon>
        <taxon>Flavobacteriaceae</taxon>
        <taxon>Snuella</taxon>
    </lineage>
</organism>
<keyword evidence="4" id="KW-1003">Cell membrane</keyword>
<keyword evidence="5" id="KW-0597">Phosphoprotein</keyword>
<feature type="transmembrane region" description="Helical" evidence="11">
    <location>
        <begin position="342"/>
        <end position="360"/>
    </location>
</feature>
<name>A0ABP6Y173_9FLAO</name>
<feature type="domain" description="Histidine kinase" evidence="12">
    <location>
        <begin position="389"/>
        <end position="609"/>
    </location>
</feature>
<dbReference type="PANTHER" id="PTHR43711:SF31">
    <property type="entry name" value="HISTIDINE KINASE"/>
    <property type="match status" value="1"/>
</dbReference>
<evidence type="ECO:0000259" key="12">
    <source>
        <dbReference type="PROSITE" id="PS50109"/>
    </source>
</evidence>
<evidence type="ECO:0000256" key="10">
    <source>
        <dbReference type="ARBA" id="ARBA00023012"/>
    </source>
</evidence>
<evidence type="ECO:0000313" key="14">
    <source>
        <dbReference type="Proteomes" id="UP001500954"/>
    </source>
</evidence>
<keyword evidence="6" id="KW-0808">Transferase</keyword>
<dbReference type="CDD" id="cd00075">
    <property type="entry name" value="HATPase"/>
    <property type="match status" value="1"/>
</dbReference>
<dbReference type="InterPro" id="IPR036890">
    <property type="entry name" value="HATPase_C_sf"/>
</dbReference>
<dbReference type="InterPro" id="IPR003594">
    <property type="entry name" value="HATPase_dom"/>
</dbReference>
<dbReference type="InterPro" id="IPR050736">
    <property type="entry name" value="Sensor_HK_Regulatory"/>
</dbReference>
<keyword evidence="11" id="KW-0472">Membrane</keyword>
<dbReference type="Pfam" id="PF02518">
    <property type="entry name" value="HATPase_c"/>
    <property type="match status" value="1"/>
</dbReference>
<evidence type="ECO:0000256" key="11">
    <source>
        <dbReference type="SAM" id="Phobius"/>
    </source>
</evidence>
<evidence type="ECO:0000256" key="9">
    <source>
        <dbReference type="ARBA" id="ARBA00022989"/>
    </source>
</evidence>
<comment type="caution">
    <text evidence="13">The sequence shown here is derived from an EMBL/GenBank/DDBJ whole genome shotgun (WGS) entry which is preliminary data.</text>
</comment>
<dbReference type="InterPro" id="IPR003661">
    <property type="entry name" value="HisK_dim/P_dom"/>
</dbReference>
<dbReference type="InterPro" id="IPR004358">
    <property type="entry name" value="Sig_transdc_His_kin-like_C"/>
</dbReference>
<evidence type="ECO:0000256" key="6">
    <source>
        <dbReference type="ARBA" id="ARBA00022679"/>
    </source>
</evidence>
<dbReference type="PRINTS" id="PR00344">
    <property type="entry name" value="BCTRLSENSOR"/>
</dbReference>
<evidence type="ECO:0000256" key="2">
    <source>
        <dbReference type="ARBA" id="ARBA00004651"/>
    </source>
</evidence>
<dbReference type="SMART" id="SM00387">
    <property type="entry name" value="HATPase_c"/>
    <property type="match status" value="1"/>
</dbReference>
<dbReference type="SUPFAM" id="SSF47384">
    <property type="entry name" value="Homodimeric domain of signal transducing histidine kinase"/>
    <property type="match status" value="1"/>
</dbReference>
<dbReference type="PANTHER" id="PTHR43711">
    <property type="entry name" value="TWO-COMPONENT HISTIDINE KINASE"/>
    <property type="match status" value="1"/>
</dbReference>
<evidence type="ECO:0000256" key="1">
    <source>
        <dbReference type="ARBA" id="ARBA00000085"/>
    </source>
</evidence>
<protein>
    <recommendedName>
        <fullName evidence="3">histidine kinase</fullName>
        <ecNumber evidence="3">2.7.13.3</ecNumber>
    </recommendedName>
</protein>
<dbReference type="EMBL" id="BAABCY010000069">
    <property type="protein sequence ID" value="GAA3575301.1"/>
    <property type="molecule type" value="Genomic_DNA"/>
</dbReference>
<dbReference type="SUPFAM" id="SSF55874">
    <property type="entry name" value="ATPase domain of HSP90 chaperone/DNA topoisomerase II/histidine kinase"/>
    <property type="match status" value="1"/>
</dbReference>
<keyword evidence="9 11" id="KW-1133">Transmembrane helix</keyword>
<dbReference type="CDD" id="cd18773">
    <property type="entry name" value="PDC1_HK_sensor"/>
    <property type="match status" value="1"/>
</dbReference>
<dbReference type="InterPro" id="IPR036097">
    <property type="entry name" value="HisK_dim/P_sf"/>
</dbReference>
<evidence type="ECO:0000256" key="8">
    <source>
        <dbReference type="ARBA" id="ARBA00022777"/>
    </source>
</evidence>
<evidence type="ECO:0000256" key="7">
    <source>
        <dbReference type="ARBA" id="ARBA00022692"/>
    </source>
</evidence>
<dbReference type="Proteomes" id="UP001500954">
    <property type="component" value="Unassembled WGS sequence"/>
</dbReference>
<keyword evidence="8" id="KW-0418">Kinase</keyword>
<evidence type="ECO:0000256" key="4">
    <source>
        <dbReference type="ARBA" id="ARBA00022475"/>
    </source>
</evidence>
<comment type="catalytic activity">
    <reaction evidence="1">
        <text>ATP + protein L-histidine = ADP + protein N-phospho-L-histidine.</text>
        <dbReference type="EC" id="2.7.13.3"/>
    </reaction>
</comment>
<proteinExistence type="predicted"/>
<dbReference type="InterPro" id="IPR029151">
    <property type="entry name" value="Sensor-like_sf"/>
</dbReference>
<dbReference type="Gene3D" id="3.30.450.20">
    <property type="entry name" value="PAS domain"/>
    <property type="match status" value="2"/>
</dbReference>
<evidence type="ECO:0000256" key="5">
    <source>
        <dbReference type="ARBA" id="ARBA00022553"/>
    </source>
</evidence>
<keyword evidence="7 11" id="KW-0812">Transmembrane</keyword>
<dbReference type="CDD" id="cd00082">
    <property type="entry name" value="HisKA"/>
    <property type="match status" value="1"/>
</dbReference>
<keyword evidence="14" id="KW-1185">Reference proteome</keyword>
<evidence type="ECO:0000313" key="13">
    <source>
        <dbReference type="EMBL" id="GAA3575301.1"/>
    </source>
</evidence>
<dbReference type="InterPro" id="IPR005467">
    <property type="entry name" value="His_kinase_dom"/>
</dbReference>
<dbReference type="SUPFAM" id="SSF103190">
    <property type="entry name" value="Sensory domain-like"/>
    <property type="match status" value="2"/>
</dbReference>
<gene>
    <name evidence="13" type="ORF">GCM10022395_25380</name>
</gene>
<sequence>MIKAPKETETETLTTDAKNKILNKALLIFTPTIIVIIIACVAIILNQEKLEIEVYQHTEKTIVDAKLKSINDQLSHVLSDLSTLKSNSLIKNIWDNNNSDYIETLSKDFADFVHYQKKYDQVRLLDLNGMEIIRINFNNGKTTIVPDDKLQNKKNRYYFQEAITLNKDEFFASPFDLNVENDSIEKPIKPVIRFATPVFDNNGKKQGILIFNYLGKNILDLVDLYSNPKFSSQPMLLNTEAYWIKSPFPEKDWAFIFKDRNHLKFSYNYPDAWNNIINQDSIQLINKNGLFTSQTIYPLMPNNTLNIGNVGQFQKSHKNYSWKIVSFIPYQELYGKQHTRRYIIISLLTLFAIGLFYFSWRFSKAQYLKLKAIDALKISNTTKDKFFSIIAHDLRGSFNALLGLSDLMVTDINSGVTNEIKNYGEMINSTINSTHGLLNNLLDWSRSQTNQMNFKQETFNLFSLVLEIFEFLKFQSELKHIALKNFVPMDLDIYADRNMLNTVIRNIVSNAIKYSNKNGSVTISALIDNNNIRCAITDDGVGMSKETCDRLFNVKDIKLISKKGTNDEHGTGLGLILCRELIEKHNGSIGVDSIEGKGSTFWFEIPIIKPPKNDTN</sequence>